<reference evidence="2" key="1">
    <citation type="journal article" date="2024" name="Proc. Natl. Acad. Sci. U.S.A.">
        <title>Extraordinary preservation of gene collinearity over three hundred million years revealed in homosporous lycophytes.</title>
        <authorList>
            <person name="Li C."/>
            <person name="Wickell D."/>
            <person name="Kuo L.Y."/>
            <person name="Chen X."/>
            <person name="Nie B."/>
            <person name="Liao X."/>
            <person name="Peng D."/>
            <person name="Ji J."/>
            <person name="Jenkins J."/>
            <person name="Williams M."/>
            <person name="Shu S."/>
            <person name="Plott C."/>
            <person name="Barry K."/>
            <person name="Rajasekar S."/>
            <person name="Grimwood J."/>
            <person name="Han X."/>
            <person name="Sun S."/>
            <person name="Hou Z."/>
            <person name="He W."/>
            <person name="Dai G."/>
            <person name="Sun C."/>
            <person name="Schmutz J."/>
            <person name="Leebens-Mack J.H."/>
            <person name="Li F.W."/>
            <person name="Wang L."/>
        </authorList>
    </citation>
    <scope>NUCLEOTIDE SEQUENCE [LARGE SCALE GENOMIC DNA]</scope>
    <source>
        <strain evidence="2">cv. PW_Plant_1</strain>
    </source>
</reference>
<evidence type="ECO:0000313" key="2">
    <source>
        <dbReference type="Proteomes" id="UP001162992"/>
    </source>
</evidence>
<sequence length="160" mass="18157">MNYFLCLWKKLMRTTSSCGMLAEVARSRKVTLVGGSVPERCGSHLYSTCCVFGSDGKLKARHRKVHLFDVDIPGQLTFKESTTLTTGDELTIVGTDVGLLGIGICHDIRFPELAILCAERVFYMTIRNHVQHCIREEGCAGMRRERVWQLLLLSWRSIHR</sequence>
<proteinExistence type="predicted"/>
<name>A0ACC2E5J2_DIPCM</name>
<keyword evidence="2" id="KW-1185">Reference proteome</keyword>
<accession>A0ACC2E5J2</accession>
<dbReference type="EMBL" id="CM055094">
    <property type="protein sequence ID" value="KAJ7561809.1"/>
    <property type="molecule type" value="Genomic_DNA"/>
</dbReference>
<organism evidence="1 2">
    <name type="scientific">Diphasiastrum complanatum</name>
    <name type="common">Issler's clubmoss</name>
    <name type="synonym">Lycopodium complanatum</name>
    <dbReference type="NCBI Taxonomy" id="34168"/>
    <lineage>
        <taxon>Eukaryota</taxon>
        <taxon>Viridiplantae</taxon>
        <taxon>Streptophyta</taxon>
        <taxon>Embryophyta</taxon>
        <taxon>Tracheophyta</taxon>
        <taxon>Lycopodiopsida</taxon>
        <taxon>Lycopodiales</taxon>
        <taxon>Lycopodiaceae</taxon>
        <taxon>Lycopodioideae</taxon>
        <taxon>Diphasiastrum</taxon>
    </lineage>
</organism>
<gene>
    <name evidence="1" type="ORF">O6H91_03G042100</name>
</gene>
<dbReference type="Proteomes" id="UP001162992">
    <property type="component" value="Chromosome 3"/>
</dbReference>
<comment type="caution">
    <text evidence="1">The sequence shown here is derived from an EMBL/GenBank/DDBJ whole genome shotgun (WGS) entry which is preliminary data.</text>
</comment>
<protein>
    <submittedName>
        <fullName evidence="1">Uncharacterized protein</fullName>
    </submittedName>
</protein>
<evidence type="ECO:0000313" key="1">
    <source>
        <dbReference type="EMBL" id="KAJ7561809.1"/>
    </source>
</evidence>